<name>A0A1D3JHR1_PLAMA</name>
<feature type="compositionally biased region" description="Basic and acidic residues" evidence="1">
    <location>
        <begin position="239"/>
        <end position="256"/>
    </location>
</feature>
<dbReference type="AlphaFoldDB" id="A0A1D3JHR1"/>
<evidence type="ECO:0000313" key="2">
    <source>
        <dbReference type="EMBL" id="SBT85726.1"/>
    </source>
</evidence>
<dbReference type="Proteomes" id="UP000219813">
    <property type="component" value="Unassembled WGS sequence"/>
</dbReference>
<feature type="region of interest" description="Disordered" evidence="1">
    <location>
        <begin position="208"/>
        <end position="297"/>
    </location>
</feature>
<dbReference type="KEGG" id="pmal:PMUG01_00054800"/>
<sequence length="669" mass="79147">MEKCFNSYPNVLAFRALQLLTNAQFKNVGIYILSQISSLKSENKKEKFREKCKNLANYLINSKDPYGHYQEYIWKGALRTWYNKYFTGITQHGGCFMIFNNEEKNLLELIYDADDFCSKKKQYIEILSIYKKNNSSIYDCNSDQNCLSTCGEYKTWFEYSKKKLQDKRSFIEKNCKNKKALLEFPTTKCNILKPETFNQTPVCIFNPPAIPEDSQSKSKSVESEEDKIKGQALSAPDNQKNKEDSSTHSDKDEDKNSPQSEVLNKETKTSQISLTENETSQHHLQSESIGTQSQDSIKRHDTDIMSLPPNVSNSVSLTPFPTHPIIQNGPFRGSIFDDDEIIKKIEIHEEHKIKNVNTTNIKKKSSKTIIEVHMQVLNEYKKDEWESTKVQLLEICIEEIMKEHYRIYNNITNNEHIENISSSNENEKNKILWNKWSKAHRSLSENLKKAYWFINLKNEWKKEKSSLKKTEEFNKNHKKEIQKLPFIEREKELWKRWISKKIIIIEQYIEQDLSEEITEELQNMSCEYENEGTHEYKTLINTREVENKVGYKELYKYIKKKLLTKFCILVLMLILDECQKEEHMEYKESYLDNSINEWKKDEITKNITDMSADASENKENSGDKVNTKNMENISYIWKDNFRKELKYWTTEDDTYVNSMNSDNYISKYY</sequence>
<gene>
    <name evidence="2" type="primary">PmUG01_00054800</name>
    <name evidence="2" type="ORF">PMUG01_00054800</name>
</gene>
<dbReference type="VEuPathDB" id="PlasmoDB:PmUG01_00054800"/>
<protein>
    <submittedName>
        <fullName evidence="2">STP1 protein</fullName>
    </submittedName>
</protein>
<proteinExistence type="predicted"/>
<evidence type="ECO:0000256" key="1">
    <source>
        <dbReference type="SAM" id="MobiDB-lite"/>
    </source>
</evidence>
<dbReference type="RefSeq" id="XP_028859072.1">
    <property type="nucleotide sequence ID" value="XM_029004489.1"/>
</dbReference>
<feature type="compositionally biased region" description="Basic and acidic residues" evidence="1">
    <location>
        <begin position="214"/>
        <end position="229"/>
    </location>
</feature>
<organism evidence="2 3">
    <name type="scientific">Plasmodium malariae</name>
    <dbReference type="NCBI Taxonomy" id="5858"/>
    <lineage>
        <taxon>Eukaryota</taxon>
        <taxon>Sar</taxon>
        <taxon>Alveolata</taxon>
        <taxon>Apicomplexa</taxon>
        <taxon>Aconoidasida</taxon>
        <taxon>Haemosporida</taxon>
        <taxon>Plasmodiidae</taxon>
        <taxon>Plasmodium</taxon>
        <taxon>Plasmodium (Plasmodium)</taxon>
    </lineage>
</organism>
<evidence type="ECO:0000313" key="3">
    <source>
        <dbReference type="Proteomes" id="UP000219813"/>
    </source>
</evidence>
<feature type="compositionally biased region" description="Polar residues" evidence="1">
    <location>
        <begin position="269"/>
        <end position="278"/>
    </location>
</feature>
<accession>A0A1D3JHR1</accession>
<dbReference type="EMBL" id="FLRL01000020">
    <property type="protein sequence ID" value="SBT85726.1"/>
    <property type="molecule type" value="Genomic_DNA"/>
</dbReference>
<reference evidence="2 3" key="1">
    <citation type="submission" date="2016-06" db="EMBL/GenBank/DDBJ databases">
        <authorList>
            <consortium name="Pathogen Informatics"/>
        </authorList>
    </citation>
    <scope>NUCLEOTIDE SEQUENCE [LARGE SCALE GENOMIC DNA]</scope>
</reference>
<feature type="compositionally biased region" description="Polar residues" evidence="1">
    <location>
        <begin position="286"/>
        <end position="295"/>
    </location>
</feature>
<dbReference type="OrthoDB" id="383264at2759"/>
<dbReference type="GeneID" id="39866011"/>
<keyword evidence="3" id="KW-1185">Reference proteome</keyword>